<name>A0AAU9J0R8_9CILI</name>
<evidence type="ECO:0000256" key="1">
    <source>
        <dbReference type="ARBA" id="ARBA00023054"/>
    </source>
</evidence>
<feature type="compositionally biased region" description="Basic and acidic residues" evidence="3">
    <location>
        <begin position="386"/>
        <end position="400"/>
    </location>
</feature>
<dbReference type="PANTHER" id="PTHR21549">
    <property type="entry name" value="MUTATED IN BLADDER CANCER 1"/>
    <property type="match status" value="1"/>
</dbReference>
<organism evidence="4 5">
    <name type="scientific">Blepharisma stoltei</name>
    <dbReference type="NCBI Taxonomy" id="1481888"/>
    <lineage>
        <taxon>Eukaryota</taxon>
        <taxon>Sar</taxon>
        <taxon>Alveolata</taxon>
        <taxon>Ciliophora</taxon>
        <taxon>Postciliodesmatophora</taxon>
        <taxon>Heterotrichea</taxon>
        <taxon>Heterotrichida</taxon>
        <taxon>Blepharismidae</taxon>
        <taxon>Blepharisma</taxon>
    </lineage>
</organism>
<proteinExistence type="predicted"/>
<dbReference type="EMBL" id="CAJZBQ010000027">
    <property type="protein sequence ID" value="CAG9320753.1"/>
    <property type="molecule type" value="Genomic_DNA"/>
</dbReference>
<accession>A0AAU9J0R8</accession>
<keyword evidence="5" id="KW-1185">Reference proteome</keyword>
<keyword evidence="1 2" id="KW-0175">Coiled coil</keyword>
<dbReference type="Proteomes" id="UP001162131">
    <property type="component" value="Unassembled WGS sequence"/>
</dbReference>
<feature type="region of interest" description="Disordered" evidence="3">
    <location>
        <begin position="307"/>
        <end position="326"/>
    </location>
</feature>
<dbReference type="InterPro" id="IPR039902">
    <property type="entry name" value="CCDC148/CCDC112"/>
</dbReference>
<reference evidence="4" key="1">
    <citation type="submission" date="2021-09" db="EMBL/GenBank/DDBJ databases">
        <authorList>
            <consortium name="AG Swart"/>
            <person name="Singh M."/>
            <person name="Singh A."/>
            <person name="Seah K."/>
            <person name="Emmerich C."/>
        </authorList>
    </citation>
    <scope>NUCLEOTIDE SEQUENCE</scope>
    <source>
        <strain evidence="4">ATCC30299</strain>
    </source>
</reference>
<sequence>MATQEYARTLNKFKKEADLLEKEKQRNFYSSKMLAEEIAELDSLEKSLKSQRCSNSYSFFQSIERIKRIVQEVSYKIKGFIEKTNAEGAYIDYESMVQILQKAADSVDAELKEFKAANRIDFENLAQEEKALSTEIDQLAEKFEQWENEPSQTIISKPTKTLIEGIDAPPMLQEVMAIDKQIIDMGGNSLGWDEADHQEFMKLRTQHKGKQTIGFFQAAQNLLPTMDQESIKIHCKKYEEWIKLNEKKKEILAKWREEKKKRKESQTKLIDIEPAKPKPVKRPQSAFETQKKIEEWRRQRDLLRTEKEKEEKSQFQRKKEEEEKRKMETEIKKQLVNEYKERKEIEKAQQYMIQNYQKKRNTVELSEEDKIRLKEREDKLTKKKQEKLLEEQKKKEEKERREMMIKMKTNAQWSHLDSRLNQETVATVTRKEAQRAEVHADTFGGVLIHRPGRAIPSWRAGISS</sequence>
<gene>
    <name evidence="4" type="ORF">BSTOLATCC_MIC27333</name>
</gene>
<feature type="coiled-coil region" evidence="2">
    <location>
        <begin position="3"/>
        <end position="54"/>
    </location>
</feature>
<feature type="coiled-coil region" evidence="2">
    <location>
        <begin position="97"/>
        <end position="149"/>
    </location>
</feature>
<dbReference type="AlphaFoldDB" id="A0AAU9J0R8"/>
<evidence type="ECO:0000256" key="2">
    <source>
        <dbReference type="SAM" id="Coils"/>
    </source>
</evidence>
<comment type="caution">
    <text evidence="4">The sequence shown here is derived from an EMBL/GenBank/DDBJ whole genome shotgun (WGS) entry which is preliminary data.</text>
</comment>
<dbReference type="PANTHER" id="PTHR21549:SF0">
    <property type="entry name" value="COILED-COIL DOMAIN-CONTAINING PROTEIN 112"/>
    <property type="match status" value="1"/>
</dbReference>
<protein>
    <submittedName>
        <fullName evidence="4">Uncharacterized protein</fullName>
    </submittedName>
</protein>
<evidence type="ECO:0000313" key="5">
    <source>
        <dbReference type="Proteomes" id="UP001162131"/>
    </source>
</evidence>
<feature type="region of interest" description="Disordered" evidence="3">
    <location>
        <begin position="374"/>
        <end position="400"/>
    </location>
</feature>
<evidence type="ECO:0000313" key="4">
    <source>
        <dbReference type="EMBL" id="CAG9320753.1"/>
    </source>
</evidence>
<evidence type="ECO:0000256" key="3">
    <source>
        <dbReference type="SAM" id="MobiDB-lite"/>
    </source>
</evidence>